<gene>
    <name evidence="1" type="ORF">WN59_10195</name>
</gene>
<keyword evidence="2" id="KW-1185">Reference proteome</keyword>
<dbReference type="EMBL" id="LAYZ01000024">
    <property type="protein sequence ID" value="KKK33962.1"/>
    <property type="molecule type" value="Genomic_DNA"/>
</dbReference>
<protein>
    <recommendedName>
        <fullName evidence="3">Asparagine synthetase domain-containing protein</fullName>
    </recommendedName>
</protein>
<evidence type="ECO:0008006" key="3">
    <source>
        <dbReference type="Google" id="ProtNLM"/>
    </source>
</evidence>
<proteinExistence type="predicted"/>
<dbReference type="SUPFAM" id="SSF52402">
    <property type="entry name" value="Adenine nucleotide alpha hydrolases-like"/>
    <property type="match status" value="1"/>
</dbReference>
<comment type="caution">
    <text evidence="1">The sequence shown here is derived from an EMBL/GenBank/DDBJ whole genome shotgun (WGS) entry which is preliminary data.</text>
</comment>
<dbReference type="OrthoDB" id="2462219at2"/>
<dbReference type="Proteomes" id="UP000034287">
    <property type="component" value="Unassembled WGS sequence"/>
</dbReference>
<dbReference type="PATRIC" id="fig|1432562.3.peg.2023"/>
<reference evidence="1 2" key="1">
    <citation type="submission" date="2015-04" db="EMBL/GenBank/DDBJ databases">
        <title>Taxonomic description and genome sequence of Salinicoccus sediminis sp. nov., a novel hyper halotolerant bacterium isolated from marine sediment.</title>
        <authorList>
            <person name="Mathan Kumar R."/>
            <person name="Kaur G."/>
            <person name="Kumar N."/>
            <person name="Kumar A."/>
            <person name="Singh N.K."/>
            <person name="Kaur N."/>
            <person name="Mayilraj S."/>
        </authorList>
    </citation>
    <scope>NUCLEOTIDE SEQUENCE [LARGE SCALE GENOMIC DNA]</scope>
    <source>
        <strain evidence="1 2">SV-16</strain>
    </source>
</reference>
<sequence>MSKEIKLYPYGFIFSDELIRSVPDQYSHLKILDKYNYYFDNIYNPSVYETGNSFIILHGHFVHIGLEENININNLANKLLNLFTHDYNEFLDTLDFIAGRYVIIIGNETSIRIYPDATNSRSSYYTTDKLVISSHANLIADNFEYEHDHFNQKMPKMSYSFDNSPYVNIRSSVPNYYVDLKTNKSTRFFPRENNKYTSYDESQKFEMVERLWRSQIDYYQSTSNELVLSLTGGNDSRISLAMAREHNQDIKFFTYSTKEGEDEKSGRFAEVLSVDQYLVKQILCDISLNHTFFFFNEKRKKLTKEDKMNLEKNTILQHGRYILPYYLDTFPGDRVMHIRGNLLEIARSYFYQRNRANDVSSVISTFKFGFRKFYEEVGESVVDNKLSTSLENLSYGQNLFDYHILDLFYWEDRMGGWHSEVLNETDAAFDTLLPFNMRAIIDISLSFPVSERRSDYMFKELVNRNHPILNFYGRNEKANLYEQQRDQISSEESKMPIFFDSFTVVDVENEIKTTVKENENTIYIPESHLAKDNYSEINFNFKLDQGIAIIEIYSKYLSARGKNYLNYEVFKNEELLLNEDIAEWNIPNQINVMNMKKGDVISIRIKSLKNSKAKSWENASRLYINSYREFRTNKENEIEISCTSPFSLLNF</sequence>
<dbReference type="RefSeq" id="WP_046516797.1">
    <property type="nucleotide sequence ID" value="NZ_LAYZ01000024.1"/>
</dbReference>
<evidence type="ECO:0000313" key="1">
    <source>
        <dbReference type="EMBL" id="KKK33962.1"/>
    </source>
</evidence>
<dbReference type="AlphaFoldDB" id="A0A0M2SM75"/>
<dbReference type="STRING" id="1432562.WN59_10195"/>
<accession>A0A0M2SM75</accession>
<organism evidence="1 2">
    <name type="scientific">Salinicoccus sediminis</name>
    <dbReference type="NCBI Taxonomy" id="1432562"/>
    <lineage>
        <taxon>Bacteria</taxon>
        <taxon>Bacillati</taxon>
        <taxon>Bacillota</taxon>
        <taxon>Bacilli</taxon>
        <taxon>Bacillales</taxon>
        <taxon>Staphylococcaceae</taxon>
        <taxon>Salinicoccus</taxon>
    </lineage>
</organism>
<evidence type="ECO:0000313" key="2">
    <source>
        <dbReference type="Proteomes" id="UP000034287"/>
    </source>
</evidence>
<name>A0A0M2SM75_9STAP</name>